<evidence type="ECO:0000256" key="2">
    <source>
        <dbReference type="ARBA" id="ARBA00023015"/>
    </source>
</evidence>
<keyword evidence="7" id="KW-1185">Reference proteome</keyword>
<proteinExistence type="inferred from homology"/>
<sequence length="296" mass="32117">MSQSPYDLPPLTALASFEAAARHESFKAAAQELNVTPAAISHQVKALEAELRQVLFRRHHRGVSLTETGAYLLVALQRGFEEMAGAVDQLRSRATRPAVTIRATTAVSALWLTPRLGAFWRAHGHITVAQNVSDLDSGGEDSDLAIHYGDMARDSGDCRLLIHDCIKPLASPRFAARHAVRRVADFERLPLVHVDRAETGWTSWRDWCRALGHEGPVGGGLRVNNYVIGLQAAEDDMGAVLGWEGLTAGLERAGRLVPLLDVSVPSPLDFYIKVSPHASHQAHLLCDWLVGAGAAP</sequence>
<dbReference type="PANTHER" id="PTHR30537:SF26">
    <property type="entry name" value="GLYCINE CLEAVAGE SYSTEM TRANSCRIPTIONAL ACTIVATOR"/>
    <property type="match status" value="1"/>
</dbReference>
<comment type="caution">
    <text evidence="6">The sequence shown here is derived from an EMBL/GenBank/DDBJ whole genome shotgun (WGS) entry which is preliminary data.</text>
</comment>
<dbReference type="InterPro" id="IPR058163">
    <property type="entry name" value="LysR-type_TF_proteobact-type"/>
</dbReference>
<protein>
    <submittedName>
        <fullName evidence="6">DNA-binding transcriptional regulator, LysR family</fullName>
    </submittedName>
</protein>
<evidence type="ECO:0000313" key="7">
    <source>
        <dbReference type="Proteomes" id="UP000182932"/>
    </source>
</evidence>
<dbReference type="PANTHER" id="PTHR30537">
    <property type="entry name" value="HTH-TYPE TRANSCRIPTIONAL REGULATOR"/>
    <property type="match status" value="1"/>
</dbReference>
<dbReference type="Proteomes" id="UP000182932">
    <property type="component" value="Unassembled WGS sequence"/>
</dbReference>
<dbReference type="GO" id="GO:0043565">
    <property type="term" value="F:sequence-specific DNA binding"/>
    <property type="evidence" value="ECO:0007669"/>
    <property type="project" value="TreeGrafter"/>
</dbReference>
<feature type="domain" description="HTH lysR-type" evidence="5">
    <location>
        <begin position="9"/>
        <end position="66"/>
    </location>
</feature>
<name>A0A975WD28_9RHOB</name>
<accession>A0A975WD28</accession>
<dbReference type="PROSITE" id="PS50931">
    <property type="entry name" value="HTH_LYSR"/>
    <property type="match status" value="1"/>
</dbReference>
<evidence type="ECO:0000256" key="3">
    <source>
        <dbReference type="ARBA" id="ARBA00023125"/>
    </source>
</evidence>
<evidence type="ECO:0000259" key="5">
    <source>
        <dbReference type="PROSITE" id="PS50931"/>
    </source>
</evidence>
<dbReference type="InterPro" id="IPR036388">
    <property type="entry name" value="WH-like_DNA-bd_sf"/>
</dbReference>
<dbReference type="FunFam" id="1.10.10.10:FF:000038">
    <property type="entry name" value="Glycine cleavage system transcriptional activator"/>
    <property type="match status" value="1"/>
</dbReference>
<keyword evidence="4" id="KW-0804">Transcription</keyword>
<dbReference type="AlphaFoldDB" id="A0A975WD28"/>
<dbReference type="PRINTS" id="PR00039">
    <property type="entry name" value="HTHLYSR"/>
</dbReference>
<dbReference type="GO" id="GO:0006351">
    <property type="term" value="P:DNA-templated transcription"/>
    <property type="evidence" value="ECO:0007669"/>
    <property type="project" value="TreeGrafter"/>
</dbReference>
<evidence type="ECO:0000313" key="6">
    <source>
        <dbReference type="EMBL" id="SEJ97746.1"/>
    </source>
</evidence>
<dbReference type="Pfam" id="PF03466">
    <property type="entry name" value="LysR_substrate"/>
    <property type="match status" value="1"/>
</dbReference>
<dbReference type="Pfam" id="PF00126">
    <property type="entry name" value="HTH_1"/>
    <property type="match status" value="1"/>
</dbReference>
<reference evidence="6 7" key="1">
    <citation type="submission" date="2016-10" db="EMBL/GenBank/DDBJ databases">
        <authorList>
            <person name="Varghese N."/>
            <person name="Submissions S."/>
        </authorList>
    </citation>
    <scope>NUCLEOTIDE SEQUENCE [LARGE SCALE GENOMIC DNA]</scope>
    <source>
        <strain evidence="6 7">FF3</strain>
    </source>
</reference>
<evidence type="ECO:0000256" key="1">
    <source>
        <dbReference type="ARBA" id="ARBA00009437"/>
    </source>
</evidence>
<dbReference type="EMBL" id="FNYY01000016">
    <property type="protein sequence ID" value="SEJ97746.1"/>
    <property type="molecule type" value="Genomic_DNA"/>
</dbReference>
<dbReference type="GO" id="GO:0003700">
    <property type="term" value="F:DNA-binding transcription factor activity"/>
    <property type="evidence" value="ECO:0007669"/>
    <property type="project" value="InterPro"/>
</dbReference>
<dbReference type="InterPro" id="IPR000847">
    <property type="entry name" value="LysR_HTH_N"/>
</dbReference>
<keyword evidence="2" id="KW-0805">Transcription regulation</keyword>
<dbReference type="RefSeq" id="WP_074837956.1">
    <property type="nucleotide sequence ID" value="NZ_CATLQZ010000017.1"/>
</dbReference>
<comment type="similarity">
    <text evidence="1">Belongs to the LysR transcriptional regulatory family.</text>
</comment>
<dbReference type="SUPFAM" id="SSF53850">
    <property type="entry name" value="Periplasmic binding protein-like II"/>
    <property type="match status" value="1"/>
</dbReference>
<dbReference type="InterPro" id="IPR036390">
    <property type="entry name" value="WH_DNA-bd_sf"/>
</dbReference>
<keyword evidence="3 6" id="KW-0238">DNA-binding</keyword>
<dbReference type="Gene3D" id="1.10.10.10">
    <property type="entry name" value="Winged helix-like DNA-binding domain superfamily/Winged helix DNA-binding domain"/>
    <property type="match status" value="1"/>
</dbReference>
<gene>
    <name evidence="6" type="ORF">SAMN04487940_11621</name>
</gene>
<organism evidence="6 7">
    <name type="scientific">Marinovum algicola</name>
    <dbReference type="NCBI Taxonomy" id="42444"/>
    <lineage>
        <taxon>Bacteria</taxon>
        <taxon>Pseudomonadati</taxon>
        <taxon>Pseudomonadota</taxon>
        <taxon>Alphaproteobacteria</taxon>
        <taxon>Rhodobacterales</taxon>
        <taxon>Roseobacteraceae</taxon>
        <taxon>Marinovum</taxon>
    </lineage>
</organism>
<evidence type="ECO:0000256" key="4">
    <source>
        <dbReference type="ARBA" id="ARBA00023163"/>
    </source>
</evidence>
<dbReference type="GeneID" id="80819949"/>
<dbReference type="InterPro" id="IPR005119">
    <property type="entry name" value="LysR_subst-bd"/>
</dbReference>
<dbReference type="Gene3D" id="3.40.190.10">
    <property type="entry name" value="Periplasmic binding protein-like II"/>
    <property type="match status" value="2"/>
</dbReference>
<dbReference type="SUPFAM" id="SSF46785">
    <property type="entry name" value="Winged helix' DNA-binding domain"/>
    <property type="match status" value="1"/>
</dbReference>